<keyword evidence="2" id="KW-0812">Transmembrane</keyword>
<sequence>MTGGLASFSSLSVALLAFLAGMVVPTRYGMERLAGFGRWFASKQPYKPQPGKDEKEAMQEAVEQDGPK</sequence>
<evidence type="ECO:0000256" key="1">
    <source>
        <dbReference type="SAM" id="MobiDB-lite"/>
    </source>
</evidence>
<dbReference type="RefSeq" id="WP_267637530.1">
    <property type="nucleotide sequence ID" value="NZ_JAODIY010000009.1"/>
</dbReference>
<organism evidence="3 4">
    <name type="scientific">Halovenus rubra</name>
    <dbReference type="NCBI Taxonomy" id="869890"/>
    <lineage>
        <taxon>Archaea</taxon>
        <taxon>Methanobacteriati</taxon>
        <taxon>Methanobacteriota</taxon>
        <taxon>Stenosarchaea group</taxon>
        <taxon>Halobacteria</taxon>
        <taxon>Halobacteriales</taxon>
        <taxon>Haloarculaceae</taxon>
        <taxon>Halovenus</taxon>
    </lineage>
</organism>
<name>A0ABD5XCN7_9EURY</name>
<dbReference type="EMBL" id="JBHSZQ010000047">
    <property type="protein sequence ID" value="MFC7126955.1"/>
    <property type="molecule type" value="Genomic_DNA"/>
</dbReference>
<dbReference type="Proteomes" id="UP001596414">
    <property type="component" value="Unassembled WGS sequence"/>
</dbReference>
<feature type="region of interest" description="Disordered" evidence="1">
    <location>
        <begin position="44"/>
        <end position="68"/>
    </location>
</feature>
<evidence type="ECO:0000256" key="2">
    <source>
        <dbReference type="SAM" id="Phobius"/>
    </source>
</evidence>
<proteinExistence type="predicted"/>
<accession>A0ABD5XCN7</accession>
<feature type="transmembrane region" description="Helical" evidence="2">
    <location>
        <begin position="6"/>
        <end position="24"/>
    </location>
</feature>
<dbReference type="AlphaFoldDB" id="A0ABD5XCN7"/>
<keyword evidence="2" id="KW-0472">Membrane</keyword>
<protein>
    <submittedName>
        <fullName evidence="3">Uncharacterized protein</fullName>
    </submittedName>
</protein>
<reference evidence="3 4" key="1">
    <citation type="journal article" date="2014" name="Int. J. Syst. Evol. Microbiol.">
        <title>Complete genome sequence of Corynebacterium casei LMG S-19264T (=DSM 44701T), isolated from a smear-ripened cheese.</title>
        <authorList>
            <consortium name="US DOE Joint Genome Institute (JGI-PGF)"/>
            <person name="Walter F."/>
            <person name="Albersmeier A."/>
            <person name="Kalinowski J."/>
            <person name="Ruckert C."/>
        </authorList>
    </citation>
    <scope>NUCLEOTIDE SEQUENCE [LARGE SCALE GENOMIC DNA]</scope>
    <source>
        <strain evidence="3 4">CGMCC 4.7215</strain>
    </source>
</reference>
<comment type="caution">
    <text evidence="3">The sequence shown here is derived from an EMBL/GenBank/DDBJ whole genome shotgun (WGS) entry which is preliminary data.</text>
</comment>
<gene>
    <name evidence="3" type="ORF">ACFQJ7_13130</name>
</gene>
<evidence type="ECO:0000313" key="4">
    <source>
        <dbReference type="Proteomes" id="UP001596414"/>
    </source>
</evidence>
<evidence type="ECO:0000313" key="3">
    <source>
        <dbReference type="EMBL" id="MFC7126955.1"/>
    </source>
</evidence>
<keyword evidence="2" id="KW-1133">Transmembrane helix</keyword>